<evidence type="ECO:0000313" key="5">
    <source>
        <dbReference type="Proteomes" id="UP000325116"/>
    </source>
</evidence>
<dbReference type="RefSeq" id="WP_147758979.1">
    <property type="nucleotide sequence ID" value="NZ_SAXT01000006.1"/>
</dbReference>
<dbReference type="Gene3D" id="3.30.750.140">
    <property type="match status" value="1"/>
</dbReference>
<feature type="coiled-coil region" evidence="1">
    <location>
        <begin position="189"/>
        <end position="326"/>
    </location>
</feature>
<keyword evidence="4" id="KW-0969">Cilium</keyword>
<evidence type="ECO:0000256" key="1">
    <source>
        <dbReference type="SAM" id="Coils"/>
    </source>
</evidence>
<feature type="domain" description="Flagellar hook-length control protein-like C-terminal" evidence="3">
    <location>
        <begin position="380"/>
        <end position="461"/>
    </location>
</feature>
<dbReference type="EMBL" id="SAXT01000006">
    <property type="protein sequence ID" value="TXJ11096.1"/>
    <property type="molecule type" value="Genomic_DNA"/>
</dbReference>
<dbReference type="AlphaFoldDB" id="A0A5C8CDQ1"/>
<name>A0A5C8CDQ1_9SPIR</name>
<evidence type="ECO:0000313" key="4">
    <source>
        <dbReference type="EMBL" id="TXJ11096.1"/>
    </source>
</evidence>
<gene>
    <name evidence="4" type="ORF">EPJ80_10740</name>
</gene>
<keyword evidence="4" id="KW-0966">Cell projection</keyword>
<keyword evidence="4" id="KW-0282">Flagellum</keyword>
<organism evidence="4 5">
    <name type="scientific">Brachyspira aalborgi</name>
    <dbReference type="NCBI Taxonomy" id="29522"/>
    <lineage>
        <taxon>Bacteria</taxon>
        <taxon>Pseudomonadati</taxon>
        <taxon>Spirochaetota</taxon>
        <taxon>Spirochaetia</taxon>
        <taxon>Brachyspirales</taxon>
        <taxon>Brachyspiraceae</taxon>
        <taxon>Brachyspira</taxon>
    </lineage>
</organism>
<comment type="caution">
    <text evidence="4">The sequence shown here is derived from an EMBL/GenBank/DDBJ whole genome shotgun (WGS) entry which is preliminary data.</text>
</comment>
<proteinExistence type="predicted"/>
<reference evidence="4 5" key="1">
    <citation type="journal article" date="1992" name="Lakartidningen">
        <title>[Penicillin V and not amoxicillin is the first choice preparation in acute otitis].</title>
        <authorList>
            <person name="Kamme C."/>
            <person name="Lundgren K."/>
            <person name="Prellner K."/>
        </authorList>
    </citation>
    <scope>NUCLEOTIDE SEQUENCE [LARGE SCALE GENOMIC DNA]</scope>
    <source>
        <strain evidence="4 5">W1</strain>
    </source>
</reference>
<accession>A0A5C8CDQ1</accession>
<dbReference type="InterPro" id="IPR021136">
    <property type="entry name" value="Flagellar_hook_control-like_C"/>
</dbReference>
<dbReference type="Pfam" id="PF02120">
    <property type="entry name" value="Flg_hook"/>
    <property type="match status" value="1"/>
</dbReference>
<dbReference type="Proteomes" id="UP000325116">
    <property type="component" value="Unassembled WGS sequence"/>
</dbReference>
<dbReference type="CDD" id="cd17470">
    <property type="entry name" value="T3SS_Flik_C"/>
    <property type="match status" value="1"/>
</dbReference>
<evidence type="ECO:0000256" key="2">
    <source>
        <dbReference type="SAM" id="MobiDB-lite"/>
    </source>
</evidence>
<feature type="region of interest" description="Disordered" evidence="2">
    <location>
        <begin position="78"/>
        <end position="121"/>
    </location>
</feature>
<dbReference type="InterPro" id="IPR038610">
    <property type="entry name" value="FliK-like_C_sf"/>
</dbReference>
<evidence type="ECO:0000259" key="3">
    <source>
        <dbReference type="Pfam" id="PF02120"/>
    </source>
</evidence>
<keyword evidence="1" id="KW-0175">Coiled coil</keyword>
<protein>
    <submittedName>
        <fullName evidence="4">Flagellar hook-length control protein FliK</fullName>
    </submittedName>
</protein>
<sequence length="506" mass="58180">MINGVGNLISFSDSNISSNNQYELENYNDSSFAEMLNKLQNENIYSETSTNKSVDREDYNDYSRDDFKKYLENMENDKVAESNNEYDNKIDNSKIKNDKENNIDEKNIESQKSEKSLENEKVENVENNIEKKEENNYDKLDKNSTIDNKKLETIKSIKEKAKNIVENNNLFIKNAKSDSKSENLSSKILNLSEEEKENLIKEIDNLKKEIKNLELNDNEEEDLNILFESLENIKNIIFENSKEKNSDNIKESKELQIKDLQEKSLKELKENLKESEINKNIESQDNFEITEDNFILENANKNNKELNKNENKIDNLNSNLKNTISEDKGAEITIINMKDSPESANLKGFNHYNNVSKTQSGNSLTENMIKFQDLMGKLVEKAQVALNNGKSEVLMSLNPEYLGKVRLKISMEGDNFVGKIFVDNAEIKDIFTKNLDTVITSLNEIGINIEGFDVMLRQDMTNGEFSEFSEFASNNSFGNNGGDFAEEVVTDIQNYIIPERKLNLLI</sequence>